<sequence>MKILKATFQNFLTLSEACLELDDRGLLLITGKNDDDTSANSNGAGKSSLVDGICWALYGTTARDVSGDDVVNETAKKDCCVSLQIEDDGKLYNITRYRKSKKFKNALIVTSVDKAGVETNLTKGTDKETQLLVNAIVGCSADVFTSAVYAGQERMPDLPSMTDKTLKMLIEEAAGIEVLEAAHAIARKNLNEAKLEHSEALHKVSLIDAHIANVEASLLTVEKQSLDFEITKKDRAKEHLKLCLPHLATIRECEAQLDLESPAKEIEQINEQIEQLKEIQKQHTAKSLELRKIYVDFNARVHLAKVEKQNIEKLKAEIANSQSLVGTPCNECGKQYCAEDLHDAIQARETLVKSKIKQNNEIILKAREIDEQRKNLEAEISELEDQLKQLPTLQAKLEKLKQDAQAQSLAEERKKIAEEAVARIKAESREKLNEVSPFVAQLKDLNDKKVKYLKAREDKQKAADSALEKVELANMAVNIFGPAGVRAHILDTVTPFLNSRTSEYLGALSDGNIHATWSTLSATAKGELKEKFSITVANDSGGSSFKKLSGGEKRKVRLATALALQDLVMSRATKPINLWIADEIDYALDESGLERLMVVLDRKARERGTVLIISHQSGLKDWVDLVIEVTKKEGTSTVSGDNLKAA</sequence>
<name>A0A062IR83_ACIBA</name>
<feature type="coiled-coil region" evidence="1">
    <location>
        <begin position="259"/>
        <end position="324"/>
    </location>
</feature>
<accession>A0A062IR83</accession>
<reference evidence="3 4" key="1">
    <citation type="submission" date="2014-04" db="EMBL/GenBank/DDBJ databases">
        <title>Comparative genomics and transcriptomics to identify genetic mechanisms underlying the emergence of carbapenem resistant Acinetobacter baumannii (CRAb).</title>
        <authorList>
            <person name="Harris A.D."/>
            <person name="Johnson K.J."/>
            <person name="George J."/>
            <person name="Nadendla S."/>
            <person name="Daugherty S.C."/>
            <person name="Parankush S."/>
            <person name="Sadzewicz L."/>
            <person name="Tallon L."/>
            <person name="Sengamalay N."/>
            <person name="Hazen T.H."/>
            <person name="Rasko D.A."/>
        </authorList>
    </citation>
    <scope>NUCLEOTIDE SEQUENCE [LARGE SCALE GENOMIC DNA]</scope>
    <source>
        <strain evidence="3 4">21072</strain>
    </source>
</reference>
<dbReference type="Pfam" id="PF13476">
    <property type="entry name" value="AAA_23"/>
    <property type="match status" value="1"/>
</dbReference>
<dbReference type="SUPFAM" id="SSF52540">
    <property type="entry name" value="P-loop containing nucleoside triphosphate hydrolases"/>
    <property type="match status" value="1"/>
</dbReference>
<dbReference type="InterPro" id="IPR038729">
    <property type="entry name" value="Rad50/SbcC_AAA"/>
</dbReference>
<dbReference type="InterPro" id="IPR027417">
    <property type="entry name" value="P-loop_NTPase"/>
</dbReference>
<proteinExistence type="predicted"/>
<protein>
    <submittedName>
        <fullName evidence="3">RecF/RecN/SMC N terminal domain protein</fullName>
    </submittedName>
</protein>
<dbReference type="RefSeq" id="WP_005113798.1">
    <property type="nucleotide sequence ID" value="NZ_JMOD01000004.1"/>
</dbReference>
<dbReference type="AlphaFoldDB" id="A0A062IR83"/>
<gene>
    <name evidence="3" type="ORF">J596_0346</name>
</gene>
<organism evidence="3 4">
    <name type="scientific">Acinetobacter baumannii 21072</name>
    <dbReference type="NCBI Taxonomy" id="1310697"/>
    <lineage>
        <taxon>Bacteria</taxon>
        <taxon>Pseudomonadati</taxon>
        <taxon>Pseudomonadota</taxon>
        <taxon>Gammaproteobacteria</taxon>
        <taxon>Moraxellales</taxon>
        <taxon>Moraxellaceae</taxon>
        <taxon>Acinetobacter</taxon>
        <taxon>Acinetobacter calcoaceticus/baumannii complex</taxon>
    </lineage>
</organism>
<evidence type="ECO:0000313" key="4">
    <source>
        <dbReference type="Proteomes" id="UP000027327"/>
    </source>
</evidence>
<feature type="coiled-coil region" evidence="1">
    <location>
        <begin position="359"/>
        <end position="462"/>
    </location>
</feature>
<dbReference type="Proteomes" id="UP000027327">
    <property type="component" value="Unassembled WGS sequence"/>
</dbReference>
<keyword evidence="1" id="KW-0175">Coiled coil</keyword>
<evidence type="ECO:0000313" key="3">
    <source>
        <dbReference type="EMBL" id="KCY22305.1"/>
    </source>
</evidence>
<dbReference type="PATRIC" id="fig|1310697.3.peg.323"/>
<dbReference type="Gene3D" id="3.40.50.300">
    <property type="entry name" value="P-loop containing nucleotide triphosphate hydrolases"/>
    <property type="match status" value="2"/>
</dbReference>
<comment type="caution">
    <text evidence="3">The sequence shown here is derived from an EMBL/GenBank/DDBJ whole genome shotgun (WGS) entry which is preliminary data.</text>
</comment>
<dbReference type="PANTHER" id="PTHR32114:SF2">
    <property type="entry name" value="ABC TRANSPORTER ABCH.3"/>
    <property type="match status" value="1"/>
</dbReference>
<feature type="domain" description="Rad50/SbcC-type AAA" evidence="2">
    <location>
        <begin position="8"/>
        <end position="278"/>
    </location>
</feature>
<evidence type="ECO:0000256" key="1">
    <source>
        <dbReference type="SAM" id="Coils"/>
    </source>
</evidence>
<dbReference type="PANTHER" id="PTHR32114">
    <property type="entry name" value="ABC TRANSPORTER ABCH.3"/>
    <property type="match status" value="1"/>
</dbReference>
<dbReference type="EMBL" id="JMOD01000004">
    <property type="protein sequence ID" value="KCY22305.1"/>
    <property type="molecule type" value="Genomic_DNA"/>
</dbReference>
<evidence type="ECO:0000259" key="2">
    <source>
        <dbReference type="Pfam" id="PF13476"/>
    </source>
</evidence>